<protein>
    <submittedName>
        <fullName evidence="1">Uncharacterized protein</fullName>
    </submittedName>
</protein>
<reference evidence="1" key="1">
    <citation type="submission" date="2019-04" db="EMBL/GenBank/DDBJ databases">
        <title>Evolution of Biomass-Degrading Anaerobic Consortia Revealed by Metagenomics.</title>
        <authorList>
            <person name="Peng X."/>
        </authorList>
    </citation>
    <scope>NUCLEOTIDE SEQUENCE</scope>
    <source>
        <strain evidence="1">SIG254</strain>
    </source>
</reference>
<name>A0A927W763_9CLOT</name>
<proteinExistence type="predicted"/>
<dbReference type="Proteomes" id="UP000768462">
    <property type="component" value="Unassembled WGS sequence"/>
</dbReference>
<dbReference type="AlphaFoldDB" id="A0A927W763"/>
<evidence type="ECO:0000313" key="2">
    <source>
        <dbReference type="Proteomes" id="UP000768462"/>
    </source>
</evidence>
<organism evidence="1 2">
    <name type="scientific">Clostridium sulfidigenes</name>
    <dbReference type="NCBI Taxonomy" id="318464"/>
    <lineage>
        <taxon>Bacteria</taxon>
        <taxon>Bacillati</taxon>
        <taxon>Bacillota</taxon>
        <taxon>Clostridia</taxon>
        <taxon>Eubacteriales</taxon>
        <taxon>Clostridiaceae</taxon>
        <taxon>Clostridium</taxon>
    </lineage>
</organism>
<evidence type="ECO:0000313" key="1">
    <source>
        <dbReference type="EMBL" id="MBE6061868.1"/>
    </source>
</evidence>
<accession>A0A927W763</accession>
<dbReference type="EMBL" id="SVCM01000206">
    <property type="protein sequence ID" value="MBE6061868.1"/>
    <property type="molecule type" value="Genomic_DNA"/>
</dbReference>
<sequence length="89" mass="10426">MGEKSDAKLIYSLDGKGWTQLQPVNAQPNPPEQLETTPLNDYVSHVFGGDLTIRISRKQSRRLMEIIIPREFKNNWRKLHGIPMRRKKR</sequence>
<gene>
    <name evidence="1" type="ORF">E7215_17155</name>
</gene>
<comment type="caution">
    <text evidence="1">The sequence shown here is derived from an EMBL/GenBank/DDBJ whole genome shotgun (WGS) entry which is preliminary data.</text>
</comment>